<name>A0A1X2I4K7_9FUNG</name>
<organism evidence="2 3">
    <name type="scientific">Absidia repens</name>
    <dbReference type="NCBI Taxonomy" id="90262"/>
    <lineage>
        <taxon>Eukaryota</taxon>
        <taxon>Fungi</taxon>
        <taxon>Fungi incertae sedis</taxon>
        <taxon>Mucoromycota</taxon>
        <taxon>Mucoromycotina</taxon>
        <taxon>Mucoromycetes</taxon>
        <taxon>Mucorales</taxon>
        <taxon>Cunninghamellaceae</taxon>
        <taxon>Absidia</taxon>
    </lineage>
</organism>
<feature type="region of interest" description="Disordered" evidence="1">
    <location>
        <begin position="102"/>
        <end position="153"/>
    </location>
</feature>
<dbReference type="AlphaFoldDB" id="A0A1X2I4K7"/>
<feature type="compositionally biased region" description="Polar residues" evidence="1">
    <location>
        <begin position="102"/>
        <end position="120"/>
    </location>
</feature>
<dbReference type="OrthoDB" id="10619885at2759"/>
<dbReference type="EMBL" id="MCGE01000028">
    <property type="protein sequence ID" value="ORZ09222.1"/>
    <property type="molecule type" value="Genomic_DNA"/>
</dbReference>
<evidence type="ECO:0000313" key="3">
    <source>
        <dbReference type="Proteomes" id="UP000193560"/>
    </source>
</evidence>
<proteinExistence type="predicted"/>
<feature type="compositionally biased region" description="Polar residues" evidence="1">
    <location>
        <begin position="47"/>
        <end position="67"/>
    </location>
</feature>
<comment type="caution">
    <text evidence="2">The sequence shown here is derived from an EMBL/GenBank/DDBJ whole genome shotgun (WGS) entry which is preliminary data.</text>
</comment>
<evidence type="ECO:0000256" key="1">
    <source>
        <dbReference type="SAM" id="MobiDB-lite"/>
    </source>
</evidence>
<feature type="region of interest" description="Disordered" evidence="1">
    <location>
        <begin position="22"/>
        <end position="89"/>
    </location>
</feature>
<evidence type="ECO:0000313" key="2">
    <source>
        <dbReference type="EMBL" id="ORZ09222.1"/>
    </source>
</evidence>
<keyword evidence="3" id="KW-1185">Reference proteome</keyword>
<accession>A0A1X2I4K7</accession>
<dbReference type="Proteomes" id="UP000193560">
    <property type="component" value="Unassembled WGS sequence"/>
</dbReference>
<reference evidence="2 3" key="1">
    <citation type="submission" date="2016-07" db="EMBL/GenBank/DDBJ databases">
        <title>Pervasive Adenine N6-methylation of Active Genes in Fungi.</title>
        <authorList>
            <consortium name="DOE Joint Genome Institute"/>
            <person name="Mondo S.J."/>
            <person name="Dannebaum R.O."/>
            <person name="Kuo R.C."/>
            <person name="Labutti K."/>
            <person name="Haridas S."/>
            <person name="Kuo A."/>
            <person name="Salamov A."/>
            <person name="Ahrendt S.R."/>
            <person name="Lipzen A."/>
            <person name="Sullivan W."/>
            <person name="Andreopoulos W.B."/>
            <person name="Clum A."/>
            <person name="Lindquist E."/>
            <person name="Daum C."/>
            <person name="Ramamoorthy G.K."/>
            <person name="Gryganskyi A."/>
            <person name="Culley D."/>
            <person name="Magnuson J.K."/>
            <person name="James T.Y."/>
            <person name="O'Malley M.A."/>
            <person name="Stajich J.E."/>
            <person name="Spatafora J.W."/>
            <person name="Visel A."/>
            <person name="Grigoriev I.V."/>
        </authorList>
    </citation>
    <scope>NUCLEOTIDE SEQUENCE [LARGE SCALE GENOMIC DNA]</scope>
    <source>
        <strain evidence="2 3">NRRL 1336</strain>
    </source>
</reference>
<sequence>MQIQTGPAIPTNSRYLYDTGNEFNVDKSGDGKSALNTYKGDNRKHTSNSFPQQQEAATIFPSNSKQSYGIKDQKSNGKTIYRSPRRPKGTLTIQHLYLYSSSSPDNLVANNSKHPNSSADLNYDGGQKAHLQSPNPSHEQDRASTGAESYNPT</sequence>
<gene>
    <name evidence="2" type="ORF">BCR42DRAFT_122404</name>
</gene>
<protein>
    <submittedName>
        <fullName evidence="2">Uncharacterized protein</fullName>
    </submittedName>
</protein>